<gene>
    <name evidence="1" type="ORF">S01H4_45725</name>
</gene>
<evidence type="ECO:0000313" key="1">
    <source>
        <dbReference type="EMBL" id="GAH01401.1"/>
    </source>
</evidence>
<name>X1BZY8_9ZZZZ</name>
<organism evidence="1">
    <name type="scientific">marine sediment metagenome</name>
    <dbReference type="NCBI Taxonomy" id="412755"/>
    <lineage>
        <taxon>unclassified sequences</taxon>
        <taxon>metagenomes</taxon>
        <taxon>ecological metagenomes</taxon>
    </lineage>
</organism>
<dbReference type="EMBL" id="BART01025479">
    <property type="protein sequence ID" value="GAH01401.1"/>
    <property type="molecule type" value="Genomic_DNA"/>
</dbReference>
<dbReference type="AlphaFoldDB" id="X1BZY8"/>
<comment type="caution">
    <text evidence="1">The sequence shown here is derived from an EMBL/GenBank/DDBJ whole genome shotgun (WGS) entry which is preliminary data.</text>
</comment>
<reference evidence="1" key="1">
    <citation type="journal article" date="2014" name="Front. Microbiol.">
        <title>High frequency of phylogenetically diverse reductive dehalogenase-homologous genes in deep subseafloor sedimentary metagenomes.</title>
        <authorList>
            <person name="Kawai M."/>
            <person name="Futagami T."/>
            <person name="Toyoda A."/>
            <person name="Takaki Y."/>
            <person name="Nishi S."/>
            <person name="Hori S."/>
            <person name="Arai W."/>
            <person name="Tsubouchi T."/>
            <person name="Morono Y."/>
            <person name="Uchiyama I."/>
            <person name="Ito T."/>
            <person name="Fujiyama A."/>
            <person name="Inagaki F."/>
            <person name="Takami H."/>
        </authorList>
    </citation>
    <scope>NUCLEOTIDE SEQUENCE</scope>
    <source>
        <strain evidence="1">Expedition CK06-06</strain>
    </source>
</reference>
<protein>
    <submittedName>
        <fullName evidence="1">Uncharacterized protein</fullName>
    </submittedName>
</protein>
<sequence>YEKETAIQRLDWHFNQHIHVRSLPLIRRFFITLQLIEQADTRDLYYFLVTTYFEMYPMFRIELVRIVYFIDIDRHFYILFLCKEK</sequence>
<proteinExistence type="predicted"/>
<accession>X1BZY8</accession>
<feature type="non-terminal residue" evidence="1">
    <location>
        <position position="1"/>
    </location>
</feature>